<feature type="region of interest" description="Disordered" evidence="7">
    <location>
        <begin position="336"/>
        <end position="364"/>
    </location>
</feature>
<evidence type="ECO:0000256" key="2">
    <source>
        <dbReference type="ARBA" id="ARBA00009171"/>
    </source>
</evidence>
<proteinExistence type="inferred from homology"/>
<comment type="similarity">
    <text evidence="2 6">Belongs to the ELL/occludin family.</text>
</comment>
<feature type="region of interest" description="Disordered" evidence="7">
    <location>
        <begin position="22"/>
        <end position="105"/>
    </location>
</feature>
<dbReference type="GO" id="GO:0042795">
    <property type="term" value="P:snRNA transcription by RNA polymerase II"/>
    <property type="evidence" value="ECO:0007669"/>
    <property type="project" value="TreeGrafter"/>
</dbReference>
<organism evidence="9 10">
    <name type="scientific">Monodon monoceros</name>
    <name type="common">Narwhal</name>
    <name type="synonym">Ceratodon monodon</name>
    <dbReference type="NCBI Taxonomy" id="40151"/>
    <lineage>
        <taxon>Eukaryota</taxon>
        <taxon>Metazoa</taxon>
        <taxon>Chordata</taxon>
        <taxon>Craniata</taxon>
        <taxon>Vertebrata</taxon>
        <taxon>Euteleostomi</taxon>
        <taxon>Mammalia</taxon>
        <taxon>Eutheria</taxon>
        <taxon>Laurasiatheria</taxon>
        <taxon>Artiodactyla</taxon>
        <taxon>Whippomorpha</taxon>
        <taxon>Cetacea</taxon>
        <taxon>Odontoceti</taxon>
        <taxon>Monodontidae</taxon>
        <taxon>Monodon</taxon>
    </lineage>
</organism>
<feature type="domain" description="OCEL" evidence="8">
    <location>
        <begin position="440"/>
        <end position="541"/>
    </location>
</feature>
<dbReference type="InterPro" id="IPR042065">
    <property type="entry name" value="E3_ELL-like"/>
</dbReference>
<sequence>MASSGGRAVGKVVCQEGEVAVEERANVQPRQHHSSVLPRQLPRPAIQATDSSGNHKNTVPPQASPQFQGLPGFIKIPRDNSLKRYRPLPSLNKDNHQDHTQSPVVSYSPLQPRWLHSMQENMMECKTTNSYPVMQVRKSQVEEESCNKWKKMRRPCVEKKMPIRRAPQATPDPVPERRKTAPVNPAYTVRKSRVPNTVHTQPYRDRVIHLLALKDYKKPELLARLQKDGITPNDENSLEKLLQEVAHLNTQDFSYSLKGYVFKELQSDWPGYSYLDRQSLELVLSTKTGLCQNAPGTNHPESSADSSIDKTSSPSQEQLSNSAVIDFSRKKKARLSHLTTRVQSASKGRLDNTTTANPITPPLPTIRLPISNPPQPVHSNCSSCNVAEGPETQHPYIDSFSQNSRIFEHQQGKHTSLPTLASISVQVKCPKLTCSTSELPDYLTNYVTIVSSEQHQHYKREFTVEYEEYKALYAKMLTLSNIFIHLKSERKHLSPGSKEYQDIDFKNLTRISEAETEGSHLLCRTNIDANIFTKSWFTLKT</sequence>
<evidence type="ECO:0000313" key="9">
    <source>
        <dbReference type="EMBL" id="TKC40136.1"/>
    </source>
</evidence>
<dbReference type="AlphaFoldDB" id="A0A4U1EVH9"/>
<dbReference type="Gene3D" id="1.10.10.2670">
    <property type="entry name" value="E3 ubiquitin-protein ligase"/>
    <property type="match status" value="1"/>
</dbReference>
<feature type="compositionally biased region" description="Polar residues" evidence="7">
    <location>
        <begin position="48"/>
        <end position="67"/>
    </location>
</feature>
<evidence type="ECO:0000259" key="8">
    <source>
        <dbReference type="PROSITE" id="PS51980"/>
    </source>
</evidence>
<dbReference type="InterPro" id="IPR036390">
    <property type="entry name" value="WH_DNA-bd_sf"/>
</dbReference>
<evidence type="ECO:0000256" key="5">
    <source>
        <dbReference type="ARBA" id="ARBA00023242"/>
    </source>
</evidence>
<evidence type="ECO:0000256" key="1">
    <source>
        <dbReference type="ARBA" id="ARBA00004123"/>
    </source>
</evidence>
<dbReference type="GO" id="GO:0006368">
    <property type="term" value="P:transcription elongation by RNA polymerase II"/>
    <property type="evidence" value="ECO:0007669"/>
    <property type="project" value="InterPro"/>
</dbReference>
<evidence type="ECO:0000256" key="3">
    <source>
        <dbReference type="ARBA" id="ARBA00023015"/>
    </source>
</evidence>
<feature type="compositionally biased region" description="Low complexity" evidence="7">
    <location>
        <begin position="303"/>
        <end position="315"/>
    </location>
</feature>
<accession>A0A4U1EVH9</accession>
<evidence type="ECO:0000256" key="4">
    <source>
        <dbReference type="ARBA" id="ARBA00023163"/>
    </source>
</evidence>
<reference evidence="10" key="1">
    <citation type="journal article" date="2019" name="IScience">
        <title>Narwhal Genome Reveals Long-Term Low Genetic Diversity despite Current Large Abundance Size.</title>
        <authorList>
            <person name="Westbury M.V."/>
            <person name="Petersen B."/>
            <person name="Garde E."/>
            <person name="Heide-Jorgensen M.P."/>
            <person name="Lorenzen E.D."/>
        </authorList>
    </citation>
    <scope>NUCLEOTIDE SEQUENCE [LARGE SCALE GENOMIC DNA]</scope>
</reference>
<protein>
    <recommendedName>
        <fullName evidence="8">OCEL domain-containing protein</fullName>
    </recommendedName>
</protein>
<gene>
    <name evidence="9" type="ORF">EI555_016653</name>
</gene>
<dbReference type="Pfam" id="PF07303">
    <property type="entry name" value="Occludin_ELL"/>
    <property type="match status" value="1"/>
</dbReference>
<dbReference type="InterPro" id="IPR031176">
    <property type="entry name" value="ELL/occludin"/>
</dbReference>
<feature type="region of interest" description="Disordered" evidence="7">
    <location>
        <begin position="291"/>
        <end position="323"/>
    </location>
</feature>
<evidence type="ECO:0000256" key="6">
    <source>
        <dbReference type="PROSITE-ProRule" id="PRU01324"/>
    </source>
</evidence>
<evidence type="ECO:0000313" key="10">
    <source>
        <dbReference type="Proteomes" id="UP000308365"/>
    </source>
</evidence>
<dbReference type="GO" id="GO:0032968">
    <property type="term" value="P:positive regulation of transcription elongation by RNA polymerase II"/>
    <property type="evidence" value="ECO:0007669"/>
    <property type="project" value="TreeGrafter"/>
</dbReference>
<keyword evidence="5" id="KW-0539">Nucleus</keyword>
<dbReference type="SUPFAM" id="SSF144292">
    <property type="entry name" value="occludin/ELL-like"/>
    <property type="match status" value="1"/>
</dbReference>
<feature type="compositionally biased region" description="Polar residues" evidence="7">
    <location>
        <begin position="337"/>
        <end position="357"/>
    </location>
</feature>
<dbReference type="Gene3D" id="6.10.140.340">
    <property type="match status" value="1"/>
</dbReference>
<dbReference type="InterPro" id="IPR019464">
    <property type="entry name" value="ELL_N"/>
</dbReference>
<comment type="subcellular location">
    <subcellularLocation>
        <location evidence="1">Nucleus</location>
    </subcellularLocation>
</comment>
<comment type="caution">
    <text evidence="9">The sequence shown here is derived from an EMBL/GenBank/DDBJ whole genome shotgun (WGS) entry which is preliminary data.</text>
</comment>
<dbReference type="Pfam" id="PF10390">
    <property type="entry name" value="ELL"/>
    <property type="match status" value="1"/>
</dbReference>
<dbReference type="PROSITE" id="PS51980">
    <property type="entry name" value="OCEL"/>
    <property type="match status" value="1"/>
</dbReference>
<dbReference type="PANTHER" id="PTHR23288:SF40">
    <property type="entry name" value="OCEL DOMAIN-CONTAINING PROTEIN"/>
    <property type="match status" value="1"/>
</dbReference>
<dbReference type="PANTHER" id="PTHR23288">
    <property type="entry name" value="OCCLUDIN AND RNA POLYMERASE II ELONGATION FACTOR ELL"/>
    <property type="match status" value="1"/>
</dbReference>
<feature type="compositionally biased region" description="Polar residues" evidence="7">
    <location>
        <begin position="291"/>
        <end position="301"/>
    </location>
</feature>
<dbReference type="Proteomes" id="UP000308365">
    <property type="component" value="Unassembled WGS sequence"/>
</dbReference>
<dbReference type="EMBL" id="RWIC01000792">
    <property type="protein sequence ID" value="TKC40136.1"/>
    <property type="molecule type" value="Genomic_DNA"/>
</dbReference>
<dbReference type="GO" id="GO:0008023">
    <property type="term" value="C:transcription elongation factor complex"/>
    <property type="evidence" value="ECO:0007669"/>
    <property type="project" value="InterPro"/>
</dbReference>
<dbReference type="SUPFAM" id="SSF46785">
    <property type="entry name" value="Winged helix' DNA-binding domain"/>
    <property type="match status" value="1"/>
</dbReference>
<keyword evidence="4" id="KW-0804">Transcription</keyword>
<name>A0A4U1EVH9_MONMO</name>
<keyword evidence="3" id="KW-0805">Transcription regulation</keyword>
<dbReference type="GO" id="GO:0000987">
    <property type="term" value="F:cis-regulatory region sequence-specific DNA binding"/>
    <property type="evidence" value="ECO:0007669"/>
    <property type="project" value="TreeGrafter"/>
</dbReference>
<dbReference type="InterPro" id="IPR010844">
    <property type="entry name" value="Occludin_ELL"/>
</dbReference>
<evidence type="ECO:0000256" key="7">
    <source>
        <dbReference type="SAM" id="MobiDB-lite"/>
    </source>
</evidence>